<feature type="chain" id="PRO_5020201325" description="Carbohydrate binding protein with CBM9 domain" evidence="1">
    <location>
        <begin position="21"/>
        <end position="203"/>
    </location>
</feature>
<dbReference type="InterPro" id="IPR049970">
    <property type="entry name" value="Amuc_1102-like"/>
</dbReference>
<evidence type="ECO:0000313" key="3">
    <source>
        <dbReference type="Proteomes" id="UP000295662"/>
    </source>
</evidence>
<evidence type="ECO:0000313" key="2">
    <source>
        <dbReference type="EMBL" id="TDU68163.1"/>
    </source>
</evidence>
<evidence type="ECO:0000256" key="1">
    <source>
        <dbReference type="SAM" id="SignalP"/>
    </source>
</evidence>
<accession>A0A4V3FES7</accession>
<dbReference type="NCBIfam" id="NF042424">
    <property type="entry name" value="Amuc_1102_rel"/>
    <property type="match status" value="1"/>
</dbReference>
<feature type="signal peptide" evidence="1">
    <location>
        <begin position="1"/>
        <end position="20"/>
    </location>
</feature>
<protein>
    <recommendedName>
        <fullName evidence="4">Carbohydrate binding protein with CBM9 domain</fullName>
    </recommendedName>
</protein>
<reference evidence="2 3" key="1">
    <citation type="submission" date="2019-03" db="EMBL/GenBank/DDBJ databases">
        <title>Genomic Encyclopedia of Archaeal and Bacterial Type Strains, Phase II (KMG-II): from individual species to whole genera.</title>
        <authorList>
            <person name="Goeker M."/>
        </authorList>
    </citation>
    <scope>NUCLEOTIDE SEQUENCE [LARGE SCALE GENOMIC DNA]</scope>
    <source>
        <strain evidence="2 3">ATCC 25309</strain>
    </source>
</reference>
<name>A0A4V3FES7_9BACT</name>
<dbReference type="RefSeq" id="WP_133796302.1">
    <property type="nucleotide sequence ID" value="NZ_SOCA01000006.1"/>
</dbReference>
<dbReference type="OrthoDB" id="198657at2"/>
<comment type="caution">
    <text evidence="2">The sequence shown here is derived from an EMBL/GenBank/DDBJ whole genome shotgun (WGS) entry which is preliminary data.</text>
</comment>
<organism evidence="2 3">
    <name type="scientific">Prosthecobacter fusiformis</name>
    <dbReference type="NCBI Taxonomy" id="48464"/>
    <lineage>
        <taxon>Bacteria</taxon>
        <taxon>Pseudomonadati</taxon>
        <taxon>Verrucomicrobiota</taxon>
        <taxon>Verrucomicrobiia</taxon>
        <taxon>Verrucomicrobiales</taxon>
        <taxon>Verrucomicrobiaceae</taxon>
        <taxon>Prosthecobacter</taxon>
    </lineage>
</organism>
<dbReference type="EMBL" id="SOCA01000006">
    <property type="protein sequence ID" value="TDU68163.1"/>
    <property type="molecule type" value="Genomic_DNA"/>
</dbReference>
<gene>
    <name evidence="2" type="ORF">EI77_03280</name>
</gene>
<keyword evidence="1" id="KW-0732">Signal</keyword>
<keyword evidence="3" id="KW-1185">Reference proteome</keyword>
<sequence>MMKIYIVLAFLASGITAGLAQSESVQVKGEKLQINSIQTPQFSASNVGEKRWRPKDWLEVDLPFEIKLANDAGGRNGSLAVLTVNFYIGLNAQTKDGKYEVIKGVFNYVDIPASEKCHGLAYVAPATLRRILMKENFTANSDIKAWGYEVMLDGKRVAGDSSMGAAWWEKAESFNMNDGVMLSKAETPFGILWGDYDVGVKKQ</sequence>
<dbReference type="Proteomes" id="UP000295662">
    <property type="component" value="Unassembled WGS sequence"/>
</dbReference>
<evidence type="ECO:0008006" key="4">
    <source>
        <dbReference type="Google" id="ProtNLM"/>
    </source>
</evidence>
<dbReference type="AlphaFoldDB" id="A0A4V3FES7"/>
<proteinExistence type="predicted"/>